<dbReference type="Pfam" id="PF00107">
    <property type="entry name" value="ADH_zinc_N"/>
    <property type="match status" value="1"/>
</dbReference>
<dbReference type="GO" id="GO:0016616">
    <property type="term" value="F:oxidoreductase activity, acting on the CH-OH group of donors, NAD or NADP as acceptor"/>
    <property type="evidence" value="ECO:0007669"/>
    <property type="project" value="InterPro"/>
</dbReference>
<protein>
    <recommendedName>
        <fullName evidence="4">Alcohol dehydrogenase-like C-terminal domain-containing protein</fullName>
    </recommendedName>
</protein>
<keyword evidence="2" id="KW-0862">Zinc</keyword>
<dbReference type="GO" id="GO:0046872">
    <property type="term" value="F:metal ion binding"/>
    <property type="evidence" value="ECO:0007669"/>
    <property type="project" value="UniProtKB-KW"/>
</dbReference>
<evidence type="ECO:0000313" key="5">
    <source>
        <dbReference type="EMBL" id="TRY80849.1"/>
    </source>
</evidence>
<dbReference type="InterPro" id="IPR036291">
    <property type="entry name" value="NAD(P)-bd_dom_sf"/>
</dbReference>
<evidence type="ECO:0000256" key="2">
    <source>
        <dbReference type="ARBA" id="ARBA00022833"/>
    </source>
</evidence>
<comment type="caution">
    <text evidence="5">The sequence shown here is derived from an EMBL/GenBank/DDBJ whole genome shotgun (WGS) entry which is preliminary data.</text>
</comment>
<dbReference type="PANTHER" id="PTHR42683">
    <property type="entry name" value="ALDEHYDE REDUCTASE"/>
    <property type="match status" value="1"/>
</dbReference>
<dbReference type="InterPro" id="IPR013149">
    <property type="entry name" value="ADH-like_C"/>
</dbReference>
<sequence length="137" mass="15183">MGIRLATTMKCEVTAISTSPNKEAKAREIGAHHFVVSTDPDAMKKAAKSLDIILDTAAVDHQAFDYFLLLDANGQLVLIGVTIKPHSVSLTTLSTQFNEKADMEKKAFGNDRQERRMAIFSSSIRNEGDSIRSYFFQ</sequence>
<keyword evidence="3" id="KW-0560">Oxidoreductase</keyword>
<dbReference type="SUPFAM" id="SSF51735">
    <property type="entry name" value="NAD(P)-binding Rossmann-fold domains"/>
    <property type="match status" value="1"/>
</dbReference>
<proteinExistence type="predicted"/>
<keyword evidence="1" id="KW-0479">Metal-binding</keyword>
<name>A0A553PT39_TIGCA</name>
<evidence type="ECO:0000256" key="3">
    <source>
        <dbReference type="ARBA" id="ARBA00023002"/>
    </source>
</evidence>
<dbReference type="EMBL" id="VCGU01000001">
    <property type="protein sequence ID" value="TRY80849.1"/>
    <property type="molecule type" value="Genomic_DNA"/>
</dbReference>
<dbReference type="STRING" id="6832.A0A553PT39"/>
<gene>
    <name evidence="5" type="ORF">TCAL_14513</name>
</gene>
<organism evidence="5 6">
    <name type="scientific">Tigriopus californicus</name>
    <name type="common">Marine copepod</name>
    <dbReference type="NCBI Taxonomy" id="6832"/>
    <lineage>
        <taxon>Eukaryota</taxon>
        <taxon>Metazoa</taxon>
        <taxon>Ecdysozoa</taxon>
        <taxon>Arthropoda</taxon>
        <taxon>Crustacea</taxon>
        <taxon>Multicrustacea</taxon>
        <taxon>Hexanauplia</taxon>
        <taxon>Copepoda</taxon>
        <taxon>Harpacticoida</taxon>
        <taxon>Harpacticidae</taxon>
        <taxon>Tigriopus</taxon>
    </lineage>
</organism>
<reference evidence="5 6" key="1">
    <citation type="journal article" date="2018" name="Nat. Ecol. Evol.">
        <title>Genomic signatures of mitonuclear coevolution across populations of Tigriopus californicus.</title>
        <authorList>
            <person name="Barreto F.S."/>
            <person name="Watson E.T."/>
            <person name="Lima T.G."/>
            <person name="Willett C.S."/>
            <person name="Edmands S."/>
            <person name="Li W."/>
            <person name="Burton R.S."/>
        </authorList>
    </citation>
    <scope>NUCLEOTIDE SEQUENCE [LARGE SCALE GENOMIC DNA]</scope>
    <source>
        <strain evidence="5 6">San Diego</strain>
    </source>
</reference>
<dbReference type="Gene3D" id="3.40.50.720">
    <property type="entry name" value="NAD(P)-binding Rossmann-like Domain"/>
    <property type="match status" value="1"/>
</dbReference>
<accession>A0A553PT39</accession>
<evidence type="ECO:0000259" key="4">
    <source>
        <dbReference type="Pfam" id="PF00107"/>
    </source>
</evidence>
<dbReference type="AlphaFoldDB" id="A0A553PT39"/>
<evidence type="ECO:0000256" key="1">
    <source>
        <dbReference type="ARBA" id="ARBA00022723"/>
    </source>
</evidence>
<dbReference type="InterPro" id="IPR047109">
    <property type="entry name" value="CAD-like"/>
</dbReference>
<keyword evidence="6" id="KW-1185">Reference proteome</keyword>
<evidence type="ECO:0000313" key="6">
    <source>
        <dbReference type="Proteomes" id="UP000318571"/>
    </source>
</evidence>
<feature type="domain" description="Alcohol dehydrogenase-like C-terminal" evidence="4">
    <location>
        <begin position="1"/>
        <end position="93"/>
    </location>
</feature>
<dbReference type="Proteomes" id="UP000318571">
    <property type="component" value="Chromosome 12"/>
</dbReference>